<feature type="transmembrane region" description="Helical" evidence="1">
    <location>
        <begin position="203"/>
        <end position="226"/>
    </location>
</feature>
<dbReference type="AlphaFoldDB" id="A0A4R2RZ74"/>
<dbReference type="GO" id="GO:0140359">
    <property type="term" value="F:ABC-type transporter activity"/>
    <property type="evidence" value="ECO:0007669"/>
    <property type="project" value="InterPro"/>
</dbReference>
<reference evidence="2 3" key="1">
    <citation type="submission" date="2019-03" db="EMBL/GenBank/DDBJ databases">
        <title>Genomic Encyclopedia of Type Strains, Phase IV (KMG-IV): sequencing the most valuable type-strain genomes for metagenomic binning, comparative biology and taxonomic classification.</title>
        <authorList>
            <person name="Goeker M."/>
        </authorList>
    </citation>
    <scope>NUCLEOTIDE SEQUENCE [LARGE SCALE GENOMIC DNA]</scope>
    <source>
        <strain evidence="2 3">DSM 46831</strain>
    </source>
</reference>
<evidence type="ECO:0000313" key="3">
    <source>
        <dbReference type="Proteomes" id="UP000294746"/>
    </source>
</evidence>
<sequence>MIFKLIQNEWMKIFNRASTYVMLALMVVFIAGTATFTYYTQPEHGVVPSKEKWTSELNKKNEQYDKEKTHANYYVRKNAVNQQAINNYRLQHDVSPYELTNVWKYMETNKNLIEVLAIFSIFMGASIVAHEFNQGTMKLLLIRSASRTQILLAKYLSTLIFVTGFLIVLFGLSYLIGSILFGFEGQSVYLTSVNGEVIERSRMLFIGASYLNSSIELLMLTSFAFMISTLFRSETASIVISILFLFMGERITDILALFTDWAKYLLFANTDLNAYFEGGPPVAGMTLTFSLIVLAVYLFIFMSLSFYFFKKRDVSI</sequence>
<feature type="transmembrane region" description="Helical" evidence="1">
    <location>
        <begin position="152"/>
        <end position="183"/>
    </location>
</feature>
<keyword evidence="1" id="KW-1133">Transmembrane helix</keyword>
<feature type="transmembrane region" description="Helical" evidence="1">
    <location>
        <begin position="112"/>
        <end position="132"/>
    </location>
</feature>
<feature type="transmembrane region" description="Helical" evidence="1">
    <location>
        <begin position="282"/>
        <end position="309"/>
    </location>
</feature>
<evidence type="ECO:0000313" key="2">
    <source>
        <dbReference type="EMBL" id="TCP70217.1"/>
    </source>
</evidence>
<comment type="caution">
    <text evidence="2">The sequence shown here is derived from an EMBL/GenBank/DDBJ whole genome shotgun (WGS) entry which is preliminary data.</text>
</comment>
<keyword evidence="1" id="KW-0472">Membrane</keyword>
<feature type="transmembrane region" description="Helical" evidence="1">
    <location>
        <begin position="20"/>
        <end position="39"/>
    </location>
</feature>
<gene>
    <name evidence="2" type="ORF">EDD57_10330</name>
</gene>
<dbReference type="PANTHER" id="PTHR37305:SF1">
    <property type="entry name" value="MEMBRANE PROTEIN"/>
    <property type="match status" value="1"/>
</dbReference>
<proteinExistence type="predicted"/>
<accession>A0A4R2RZ74</accession>
<feature type="transmembrane region" description="Helical" evidence="1">
    <location>
        <begin position="238"/>
        <end position="262"/>
    </location>
</feature>
<dbReference type="OrthoDB" id="8613028at2"/>
<dbReference type="GO" id="GO:0005886">
    <property type="term" value="C:plasma membrane"/>
    <property type="evidence" value="ECO:0007669"/>
    <property type="project" value="UniProtKB-SubCell"/>
</dbReference>
<name>A0A4R2RZ74_9BACL</name>
<dbReference type="PANTHER" id="PTHR37305">
    <property type="entry name" value="INTEGRAL MEMBRANE PROTEIN-RELATED"/>
    <property type="match status" value="1"/>
</dbReference>
<dbReference type="EMBL" id="SLXV01000003">
    <property type="protein sequence ID" value="TCP70217.1"/>
    <property type="molecule type" value="Genomic_DNA"/>
</dbReference>
<dbReference type="Pfam" id="PF12679">
    <property type="entry name" value="ABC2_membrane_2"/>
    <property type="match status" value="1"/>
</dbReference>
<evidence type="ECO:0000256" key="1">
    <source>
        <dbReference type="SAM" id="Phobius"/>
    </source>
</evidence>
<keyword evidence="1" id="KW-0812">Transmembrane</keyword>
<organism evidence="2 3">
    <name type="scientific">Baia soyae</name>
    <dbReference type="NCBI Taxonomy" id="1544746"/>
    <lineage>
        <taxon>Bacteria</taxon>
        <taxon>Bacillati</taxon>
        <taxon>Bacillota</taxon>
        <taxon>Bacilli</taxon>
        <taxon>Bacillales</taxon>
        <taxon>Thermoactinomycetaceae</taxon>
        <taxon>Baia</taxon>
    </lineage>
</organism>
<protein>
    <submittedName>
        <fullName evidence="2">ABC-2 type transport system permease protein</fullName>
    </submittedName>
</protein>
<keyword evidence="3" id="KW-1185">Reference proteome</keyword>
<dbReference type="Proteomes" id="UP000294746">
    <property type="component" value="Unassembled WGS sequence"/>
</dbReference>
<dbReference type="RefSeq" id="WP_131847710.1">
    <property type="nucleotide sequence ID" value="NZ_SLXV01000003.1"/>
</dbReference>